<reference evidence="1 2" key="1">
    <citation type="submission" date="2022-02" db="EMBL/GenBank/DDBJ databases">
        <authorList>
            <person name="Min J."/>
        </authorList>
    </citation>
    <scope>NUCLEOTIDE SEQUENCE [LARGE SCALE GENOMIC DNA]</scope>
    <source>
        <strain evidence="1 2">GR10-1</strain>
    </source>
</reference>
<evidence type="ECO:0008006" key="3">
    <source>
        <dbReference type="Google" id="ProtNLM"/>
    </source>
</evidence>
<sequence length="63" mass="7343">MTKLQIHAGGLTDYIKNLKTKYLLLIKEINSDAKLTASEKLDARQKALEEFEVNKKNIYRNLY</sequence>
<keyword evidence="2" id="KW-1185">Reference proteome</keyword>
<dbReference type="Proteomes" id="UP001202248">
    <property type="component" value="Unassembled WGS sequence"/>
</dbReference>
<evidence type="ECO:0000313" key="2">
    <source>
        <dbReference type="Proteomes" id="UP001202248"/>
    </source>
</evidence>
<comment type="caution">
    <text evidence="1">The sequence shown here is derived from an EMBL/GenBank/DDBJ whole genome shotgun (WGS) entry which is preliminary data.</text>
</comment>
<name>A0ABS9SFX4_9BACT</name>
<gene>
    <name evidence="1" type="ORF">MKP09_04510</name>
</gene>
<proteinExistence type="predicted"/>
<dbReference type="RefSeq" id="WP_240826617.1">
    <property type="nucleotide sequence ID" value="NZ_JAKWBL010000001.1"/>
</dbReference>
<protein>
    <recommendedName>
        <fullName evidence="3">Lacal_2735 family protein</fullName>
    </recommendedName>
</protein>
<evidence type="ECO:0000313" key="1">
    <source>
        <dbReference type="EMBL" id="MCH5597216.1"/>
    </source>
</evidence>
<accession>A0ABS9SFX4</accession>
<dbReference type="EMBL" id="JAKWBL010000001">
    <property type="protein sequence ID" value="MCH5597216.1"/>
    <property type="molecule type" value="Genomic_DNA"/>
</dbReference>
<organism evidence="1 2">
    <name type="scientific">Niabella ginsengisoli</name>
    <dbReference type="NCBI Taxonomy" id="522298"/>
    <lineage>
        <taxon>Bacteria</taxon>
        <taxon>Pseudomonadati</taxon>
        <taxon>Bacteroidota</taxon>
        <taxon>Chitinophagia</taxon>
        <taxon>Chitinophagales</taxon>
        <taxon>Chitinophagaceae</taxon>
        <taxon>Niabella</taxon>
    </lineage>
</organism>